<feature type="compositionally biased region" description="Acidic residues" evidence="1">
    <location>
        <begin position="100"/>
        <end position="117"/>
    </location>
</feature>
<feature type="region of interest" description="Disordered" evidence="1">
    <location>
        <begin position="201"/>
        <end position="264"/>
    </location>
</feature>
<feature type="compositionally biased region" description="Low complexity" evidence="1">
    <location>
        <begin position="218"/>
        <end position="230"/>
    </location>
</feature>
<dbReference type="InterPro" id="IPR003124">
    <property type="entry name" value="WH2_dom"/>
</dbReference>
<feature type="region of interest" description="Disordered" evidence="1">
    <location>
        <begin position="60"/>
        <end position="186"/>
    </location>
</feature>
<dbReference type="Gene3D" id="2.160.20.20">
    <property type="match status" value="2"/>
</dbReference>
<reference evidence="5" key="1">
    <citation type="journal article" date="2019" name="Int. J. Syst. Evol. Microbiol.">
        <title>The Global Catalogue of Microorganisms (GCM) 10K type strain sequencing project: providing services to taxonomists for standard genome sequencing and annotation.</title>
        <authorList>
            <consortium name="The Broad Institute Genomics Platform"/>
            <consortium name="The Broad Institute Genome Sequencing Center for Infectious Disease"/>
            <person name="Wu L."/>
            <person name="Ma J."/>
        </authorList>
    </citation>
    <scope>NUCLEOTIDE SEQUENCE [LARGE SCALE GENOMIC DNA]</scope>
    <source>
        <strain evidence="5">KCTC 42282</strain>
    </source>
</reference>
<dbReference type="InterPro" id="IPR043990">
    <property type="entry name" value="AC_1"/>
</dbReference>
<feature type="domain" description="WH2" evidence="2">
    <location>
        <begin position="1"/>
        <end position="18"/>
    </location>
</feature>
<feature type="compositionally biased region" description="Basic and acidic residues" evidence="1">
    <location>
        <begin position="1"/>
        <end position="14"/>
    </location>
</feature>
<feature type="region of interest" description="Disordered" evidence="1">
    <location>
        <begin position="1027"/>
        <end position="1068"/>
    </location>
</feature>
<dbReference type="SUPFAM" id="SSF51126">
    <property type="entry name" value="Pectin lyase-like"/>
    <property type="match status" value="1"/>
</dbReference>
<dbReference type="PANTHER" id="PTHR24216:SF65">
    <property type="entry name" value="PAXILLIN-LIKE PROTEIN 1"/>
    <property type="match status" value="1"/>
</dbReference>
<dbReference type="Pfam" id="PF18883">
    <property type="entry name" value="AC_1"/>
    <property type="match status" value="1"/>
</dbReference>
<feature type="compositionally biased region" description="Low complexity" evidence="1">
    <location>
        <begin position="162"/>
        <end position="186"/>
    </location>
</feature>
<dbReference type="EMBL" id="JBHRYC010000098">
    <property type="protein sequence ID" value="MFC3639636.1"/>
    <property type="molecule type" value="Genomic_DNA"/>
</dbReference>
<dbReference type="PROSITE" id="PS51082">
    <property type="entry name" value="WH2"/>
    <property type="match status" value="1"/>
</dbReference>
<evidence type="ECO:0000313" key="4">
    <source>
        <dbReference type="EMBL" id="MFC3639636.1"/>
    </source>
</evidence>
<dbReference type="InterPro" id="IPR012332">
    <property type="entry name" value="Autotransporter_pectin_lyase_C"/>
</dbReference>
<gene>
    <name evidence="4" type="ORF">ACFONL_20045</name>
</gene>
<dbReference type="InterPro" id="IPR011050">
    <property type="entry name" value="Pectin_lyase_fold/virulence"/>
</dbReference>
<organism evidence="4 5">
    <name type="scientific">Camelimonas fluminis</name>
    <dbReference type="NCBI Taxonomy" id="1576911"/>
    <lineage>
        <taxon>Bacteria</taxon>
        <taxon>Pseudomonadati</taxon>
        <taxon>Pseudomonadota</taxon>
        <taxon>Alphaproteobacteria</taxon>
        <taxon>Hyphomicrobiales</taxon>
        <taxon>Chelatococcaceae</taxon>
        <taxon>Camelimonas</taxon>
    </lineage>
</organism>
<dbReference type="PANTHER" id="PTHR24216">
    <property type="entry name" value="PAXILLIN-RELATED"/>
    <property type="match status" value="1"/>
</dbReference>
<sequence>MDKDLLSEIRDGVRLKPAPTNDQMAPAPGKPGQRGVNAPAGSNNTDLMGALAAAIAARSNANQGANGAGSALESPASDPHAGAGWNRGHGSVASDATASDSDDNNAADDAEWEEEDNAYARIQAPQKVADLLARAANRGGGEQRFNRPPSPSSQQAENLEVPATNPSASPQAAAPAQTTTTVTQPGCPAELKQMLEARRAAMRNKAPDDSDDEDDARQQAAPAAIAAPSPTGSVVISRPTNLGLGNGVSPVNAANTTPLTETPDFPPPPPWVLPPVGNVSITPVTPPSVVQAPVIAPVGIVADANGNMVIRHEDNATHDYNGPVALKCDNGACIEVTGADTNVIIRGNAVAFGRDNEGPLVIADNAAVLTVAGPVTLTADARNAPVIEASTAGVINFGPTTIFLPAGGLDAQPVIAASDAARIHVDGKLTLPKTYGETIVEAAEHGSVTLANAAGVANAIMRGQIGSVLNAGAPLVRITGEGSVTIQGHDIVADAGNLFENEQGSVINFGAGGGKLVLHASDMQLDNGHSGHTLVHIDGAARAASIQATDSKLSALGDSMLVLAEVDATFAGRRVTLLGDIVGYNAPAIDLTLADNSHWTGDLIVDNGVGNLALTDDSYWKGDFHTSESANTASLSTSSWIGSAFLGDASELSVKLVNNGLWSGDMKPEARSASDVKLTAQLSGESVWVGNINASDNARIRVKLDSDSKWLGHARVTDNADIGVSLHDSKWTGDIEATDNARIKTRLQGMSDLSGVFNVGDKALLDVTMNEGARWIGGVIAANDATIDLQIAGNGKFAGGMDVKDNARIMVDLTEAGDWDGSVLAGKNAAIAVRLNDKAAWKGRIVAPDAQAAIVMLDGRSRWEGQGFATSIDLASPDARWNLTGNTHVRDQVLNAGMINLAHTPGAILRTGTYNGADGRIAMAVNLDDAKNSKGNKLIFTQRADGRTTLDVTATGAGGPTTGAGLPVVIAANNQATSTDDAFVLAAPVTAGAHVYALYKGADAAAGERVQNSWHLRSTKLIAPAPAPAPVPAPAPAPAARTPAAPAPVAPAPVAPGGPGAGSPASVDSAPAPVGVASAPVVSGRGFGPDAIPVQATAQGYELPMYRVETPLYGAVPDLARTLSTLTAGSRADRMGAVRAQNGGVAGREGASGEAWIGAWARMLGGVLTEGASLSQTPSVNGAYGGLQAGADLLGYSTPFHEGRFGVFGGHATANTRIRGFAEGAINMAVGSLSVDAASGGVYWTHTGPGGVYVDATVAGSRYQASGKSVRGGGVKVTGHGVTVTVEAGAPLQLGGGFTLEPQAQIIWRMLHLNPLNDRFAHINYRTRNSTRVRFGGRLSWDGKIGDVVVKPFIQAGLWRQTGKVDRVIYNGVTSIPSAIATRGVDLDAGLEVIPTGALSLWASAGASMDLDRSGGRTSRRSWRGKAGLRYQW</sequence>
<evidence type="ECO:0000256" key="1">
    <source>
        <dbReference type="SAM" id="MobiDB-lite"/>
    </source>
</evidence>
<proteinExistence type="predicted"/>
<accession>A0ABV7UM83</accession>
<name>A0ABV7UM83_9HYPH</name>
<dbReference type="Pfam" id="PF03797">
    <property type="entry name" value="Autotransporter"/>
    <property type="match status" value="1"/>
</dbReference>
<feature type="compositionally biased region" description="Pro residues" evidence="1">
    <location>
        <begin position="1045"/>
        <end position="1056"/>
    </location>
</feature>
<feature type="compositionally biased region" description="Pro residues" evidence="1">
    <location>
        <begin position="1027"/>
        <end position="1037"/>
    </location>
</feature>
<feature type="region of interest" description="Disordered" evidence="1">
    <location>
        <begin position="1"/>
        <end position="45"/>
    </location>
</feature>
<feature type="compositionally biased region" description="Polar residues" evidence="1">
    <location>
        <begin position="231"/>
        <end position="240"/>
    </location>
</feature>
<dbReference type="InterPro" id="IPR036709">
    <property type="entry name" value="Autotransporte_beta_dom_sf"/>
</dbReference>
<comment type="caution">
    <text evidence="4">The sequence shown here is derived from an EMBL/GenBank/DDBJ whole genome shotgun (WGS) entry which is preliminary data.</text>
</comment>
<feature type="domain" description="Autotransporter" evidence="3">
    <location>
        <begin position="1152"/>
        <end position="1433"/>
    </location>
</feature>
<dbReference type="Proteomes" id="UP001595704">
    <property type="component" value="Unassembled WGS sequence"/>
</dbReference>
<evidence type="ECO:0000259" key="2">
    <source>
        <dbReference type="PROSITE" id="PS51082"/>
    </source>
</evidence>
<dbReference type="SMART" id="SM00869">
    <property type="entry name" value="Autotransporter"/>
    <property type="match status" value="1"/>
</dbReference>
<protein>
    <submittedName>
        <fullName evidence="4">Autotransporter domain-containing protein</fullName>
    </submittedName>
</protein>
<evidence type="ECO:0000259" key="3">
    <source>
        <dbReference type="PROSITE" id="PS51208"/>
    </source>
</evidence>
<feature type="compositionally biased region" description="Low complexity" evidence="1">
    <location>
        <begin position="60"/>
        <end position="71"/>
    </location>
</feature>
<dbReference type="SUPFAM" id="SSF103515">
    <property type="entry name" value="Autotransporter"/>
    <property type="match status" value="1"/>
</dbReference>
<dbReference type="PROSITE" id="PS51208">
    <property type="entry name" value="AUTOTRANSPORTER"/>
    <property type="match status" value="1"/>
</dbReference>
<evidence type="ECO:0000313" key="5">
    <source>
        <dbReference type="Proteomes" id="UP001595704"/>
    </source>
</evidence>
<dbReference type="Gene3D" id="2.40.128.130">
    <property type="entry name" value="Autotransporter beta-domain"/>
    <property type="match status" value="1"/>
</dbReference>
<keyword evidence="5" id="KW-1185">Reference proteome</keyword>
<dbReference type="RefSeq" id="WP_191318746.1">
    <property type="nucleotide sequence ID" value="NZ_BNCG01000004.1"/>
</dbReference>
<dbReference type="InterPro" id="IPR005546">
    <property type="entry name" value="Autotransporte_beta"/>
</dbReference>